<feature type="domain" description="Calcineurin-like phosphoesterase" evidence="1">
    <location>
        <begin position="20"/>
        <end position="232"/>
    </location>
</feature>
<evidence type="ECO:0000313" key="2">
    <source>
        <dbReference type="EMBL" id="MBB4140436.1"/>
    </source>
</evidence>
<evidence type="ECO:0000259" key="1">
    <source>
        <dbReference type="Pfam" id="PF00149"/>
    </source>
</evidence>
<organism evidence="2 3">
    <name type="scientific">Microbacterium invictum</name>
    <dbReference type="NCBI Taxonomy" id="515415"/>
    <lineage>
        <taxon>Bacteria</taxon>
        <taxon>Bacillati</taxon>
        <taxon>Actinomycetota</taxon>
        <taxon>Actinomycetes</taxon>
        <taxon>Micrococcales</taxon>
        <taxon>Microbacteriaceae</taxon>
        <taxon>Microbacterium</taxon>
    </lineage>
</organism>
<dbReference type="AlphaFoldDB" id="A0AA40SQD3"/>
<gene>
    <name evidence="2" type="ORF">BKA10_002230</name>
</gene>
<dbReference type="InterPro" id="IPR029052">
    <property type="entry name" value="Metallo-depent_PP-like"/>
</dbReference>
<accession>A0AA40SQD3</accession>
<keyword evidence="3" id="KW-1185">Reference proteome</keyword>
<dbReference type="InterPro" id="IPR004843">
    <property type="entry name" value="Calcineurin-like_PHP"/>
</dbReference>
<proteinExistence type="predicted"/>
<dbReference type="RefSeq" id="WP_183499965.1">
    <property type="nucleotide sequence ID" value="NZ_BAABCO010000004.1"/>
</dbReference>
<dbReference type="Pfam" id="PF00149">
    <property type="entry name" value="Metallophos"/>
    <property type="match status" value="1"/>
</dbReference>
<dbReference type="CDD" id="cd00838">
    <property type="entry name" value="MPP_superfamily"/>
    <property type="match status" value="1"/>
</dbReference>
<dbReference type="EMBL" id="JACIFH010000001">
    <property type="protein sequence ID" value="MBB4140436.1"/>
    <property type="molecule type" value="Genomic_DNA"/>
</dbReference>
<dbReference type="Proteomes" id="UP000549113">
    <property type="component" value="Unassembled WGS sequence"/>
</dbReference>
<comment type="caution">
    <text evidence="2">The sequence shown here is derived from an EMBL/GenBank/DDBJ whole genome shotgun (WGS) entry which is preliminary data.</text>
</comment>
<sequence>MALTAQESVDTFDLDDREAIVAGDWHGNLAWVGRAIPAAARTGVRTLLHLGDFGFWPGGSADLLATVDHCVAKSWERTVTSGIERVLVTPGNHEDWASLDSLFAAHPGRAVRVSESVWVLPRGFRFAAGGRSFLSFGGAASIDYAYRVALRSWWPSEMPSLDDIRTAVVGGATDVLLTHDAGLSVTPQIAAVLTGPSQWVASERQYSGMGRTLIDYVLTATNPLLQLHGHHHLRDTGVFEREGMPPLRVEALGMDGQDGNVTLLNLDDLSVTDLEVSR</sequence>
<dbReference type="Gene3D" id="3.60.21.10">
    <property type="match status" value="1"/>
</dbReference>
<evidence type="ECO:0000313" key="3">
    <source>
        <dbReference type="Proteomes" id="UP000549113"/>
    </source>
</evidence>
<dbReference type="GO" id="GO:0016787">
    <property type="term" value="F:hydrolase activity"/>
    <property type="evidence" value="ECO:0007669"/>
    <property type="project" value="InterPro"/>
</dbReference>
<name>A0AA40SQD3_9MICO</name>
<dbReference type="SUPFAM" id="SSF56300">
    <property type="entry name" value="Metallo-dependent phosphatases"/>
    <property type="match status" value="1"/>
</dbReference>
<protein>
    <recommendedName>
        <fullName evidence="1">Calcineurin-like phosphoesterase domain-containing protein</fullName>
    </recommendedName>
</protein>
<reference evidence="2 3" key="1">
    <citation type="submission" date="2020-08" db="EMBL/GenBank/DDBJ databases">
        <title>Sequencing the genomes of 1000 actinobacteria strains.</title>
        <authorList>
            <person name="Klenk H.-P."/>
        </authorList>
    </citation>
    <scope>NUCLEOTIDE SEQUENCE [LARGE SCALE GENOMIC DNA]</scope>
    <source>
        <strain evidence="2 3">DSM 19600</strain>
    </source>
</reference>